<accession>A0ACB9ZW80</accession>
<comment type="caution">
    <text evidence="1">The sequence shown here is derived from an EMBL/GenBank/DDBJ whole genome shotgun (WGS) entry which is preliminary data.</text>
</comment>
<dbReference type="Proteomes" id="UP001060085">
    <property type="component" value="Linkage Group LG07"/>
</dbReference>
<evidence type="ECO:0000313" key="1">
    <source>
        <dbReference type="EMBL" id="KAI5652885.1"/>
    </source>
</evidence>
<organism evidence="1 2">
    <name type="scientific">Catharanthus roseus</name>
    <name type="common">Madagascar periwinkle</name>
    <name type="synonym">Vinca rosea</name>
    <dbReference type="NCBI Taxonomy" id="4058"/>
    <lineage>
        <taxon>Eukaryota</taxon>
        <taxon>Viridiplantae</taxon>
        <taxon>Streptophyta</taxon>
        <taxon>Embryophyta</taxon>
        <taxon>Tracheophyta</taxon>
        <taxon>Spermatophyta</taxon>
        <taxon>Magnoliopsida</taxon>
        <taxon>eudicotyledons</taxon>
        <taxon>Gunneridae</taxon>
        <taxon>Pentapetalae</taxon>
        <taxon>asterids</taxon>
        <taxon>lamiids</taxon>
        <taxon>Gentianales</taxon>
        <taxon>Apocynaceae</taxon>
        <taxon>Rauvolfioideae</taxon>
        <taxon>Vinceae</taxon>
        <taxon>Catharanthinae</taxon>
        <taxon>Catharanthus</taxon>
    </lineage>
</organism>
<dbReference type="EMBL" id="CM044707">
    <property type="protein sequence ID" value="KAI5652885.1"/>
    <property type="molecule type" value="Genomic_DNA"/>
</dbReference>
<gene>
    <name evidence="1" type="ORF">M9H77_30072</name>
</gene>
<protein>
    <submittedName>
        <fullName evidence="1">Uncharacterized protein</fullName>
    </submittedName>
</protein>
<sequence>MSTCFLSVGIGCRENRWVHQGNEFSTAGLVTMAFGLLRERDGCEGVDVAFEENMDIAETSIVDHRCEDIRTLAHAIDEVDILGQLEENCKQLLFVNDEPALQCQCINHRHLNNEHRLVGLRPFSLRSTLHMRALQRPTHHSRPLQRLAPYVHLHPRHSSHSSSLEIAVYTCILFPKELRSPSIDLIGLRVDAIPISSTKAPYSPTLRGKSVFFLTNYECNKLSCNKTPYIEVKNTRKPNQNWRRKLKKIEFESDLNCPCQHYLLLTVGQGLLSAVGLYLANVCHPRHLPVMSNSPSNPKDNPNIDNYKITKTTISY</sequence>
<keyword evidence="2" id="KW-1185">Reference proteome</keyword>
<proteinExistence type="predicted"/>
<evidence type="ECO:0000313" key="2">
    <source>
        <dbReference type="Proteomes" id="UP001060085"/>
    </source>
</evidence>
<name>A0ACB9ZW80_CATRO</name>
<reference evidence="2" key="1">
    <citation type="journal article" date="2023" name="Nat. Plants">
        <title>Single-cell RNA sequencing provides a high-resolution roadmap for understanding the multicellular compartmentation of specialized metabolism.</title>
        <authorList>
            <person name="Sun S."/>
            <person name="Shen X."/>
            <person name="Li Y."/>
            <person name="Li Y."/>
            <person name="Wang S."/>
            <person name="Li R."/>
            <person name="Zhang H."/>
            <person name="Shen G."/>
            <person name="Guo B."/>
            <person name="Wei J."/>
            <person name="Xu J."/>
            <person name="St-Pierre B."/>
            <person name="Chen S."/>
            <person name="Sun C."/>
        </authorList>
    </citation>
    <scope>NUCLEOTIDE SEQUENCE [LARGE SCALE GENOMIC DNA]</scope>
</reference>